<protein>
    <recommendedName>
        <fullName evidence="2">Core domain-containing protein</fullName>
    </recommendedName>
</protein>
<keyword evidence="4" id="KW-1185">Reference proteome</keyword>
<feature type="domain" description="Core" evidence="2">
    <location>
        <begin position="63"/>
        <end position="162"/>
    </location>
</feature>
<name>A0ABN8NV94_9CNID</name>
<dbReference type="InterPro" id="IPR016092">
    <property type="entry name" value="ATAP"/>
</dbReference>
<sequence>MATFFARRTVLSLNLATFSRKNRLIPVVSRCVCLPYKHYQLFRQCSSIKEGSIPQNQEASPDLELSDSCVKQLHKIFADDKESFLRVSVEGGGCSGFMYTFDIDTDISDEDRVIEKDGARVVIDDISLEYIKGSTVDFQEELIRSAFKISFNPKAEKGCSCGSSFTFKL</sequence>
<dbReference type="NCBIfam" id="TIGR00049">
    <property type="entry name" value="iron-sulfur cluster assembly accessory protein"/>
    <property type="match status" value="1"/>
</dbReference>
<reference evidence="3 4" key="1">
    <citation type="submission" date="2022-05" db="EMBL/GenBank/DDBJ databases">
        <authorList>
            <consortium name="Genoscope - CEA"/>
            <person name="William W."/>
        </authorList>
    </citation>
    <scope>NUCLEOTIDE SEQUENCE [LARGE SCALE GENOMIC DNA]</scope>
</reference>
<dbReference type="PANTHER" id="PTHR43011:SF1">
    <property type="entry name" value="IRON-SULFUR CLUSTER ASSEMBLY 2 HOMOLOG, MITOCHONDRIAL"/>
    <property type="match status" value="1"/>
</dbReference>
<comment type="similarity">
    <text evidence="1">Belongs to the HesB/IscA family.</text>
</comment>
<accession>A0ABN8NV94</accession>
<organism evidence="3 4">
    <name type="scientific">Porites lobata</name>
    <dbReference type="NCBI Taxonomy" id="104759"/>
    <lineage>
        <taxon>Eukaryota</taxon>
        <taxon>Metazoa</taxon>
        <taxon>Cnidaria</taxon>
        <taxon>Anthozoa</taxon>
        <taxon>Hexacorallia</taxon>
        <taxon>Scleractinia</taxon>
        <taxon>Fungiina</taxon>
        <taxon>Poritidae</taxon>
        <taxon>Porites</taxon>
    </lineage>
</organism>
<dbReference type="PANTHER" id="PTHR43011">
    <property type="entry name" value="IRON-SULFUR CLUSTER ASSEMBLY 2 HOMOLOG, MITOCHONDRIAL"/>
    <property type="match status" value="1"/>
</dbReference>
<comment type="caution">
    <text evidence="3">The sequence shown here is derived from an EMBL/GenBank/DDBJ whole genome shotgun (WGS) entry which is preliminary data.</text>
</comment>
<evidence type="ECO:0000313" key="3">
    <source>
        <dbReference type="EMBL" id="CAH3122382.1"/>
    </source>
</evidence>
<dbReference type="Proteomes" id="UP001159405">
    <property type="component" value="Unassembled WGS sequence"/>
</dbReference>
<dbReference type="EMBL" id="CALNXK010000037">
    <property type="protein sequence ID" value="CAH3122382.1"/>
    <property type="molecule type" value="Genomic_DNA"/>
</dbReference>
<evidence type="ECO:0000256" key="1">
    <source>
        <dbReference type="ARBA" id="ARBA00006718"/>
    </source>
</evidence>
<dbReference type="Pfam" id="PF01521">
    <property type="entry name" value="Fe-S_biosyn"/>
    <property type="match status" value="1"/>
</dbReference>
<evidence type="ECO:0000259" key="2">
    <source>
        <dbReference type="Pfam" id="PF01521"/>
    </source>
</evidence>
<dbReference type="InterPro" id="IPR000361">
    <property type="entry name" value="ATAP_core_dom"/>
</dbReference>
<dbReference type="Gene3D" id="2.60.300.12">
    <property type="entry name" value="HesB-like domain"/>
    <property type="match status" value="1"/>
</dbReference>
<dbReference type="SUPFAM" id="SSF89360">
    <property type="entry name" value="HesB-like domain"/>
    <property type="match status" value="1"/>
</dbReference>
<proteinExistence type="inferred from homology"/>
<dbReference type="InterPro" id="IPR035903">
    <property type="entry name" value="HesB-like_dom_sf"/>
</dbReference>
<gene>
    <name evidence="3" type="ORF">PLOB_00029364</name>
</gene>
<evidence type="ECO:0000313" key="4">
    <source>
        <dbReference type="Proteomes" id="UP001159405"/>
    </source>
</evidence>